<dbReference type="EC" id="2.4.-.-" evidence="6"/>
<organism evidence="7 8">
    <name type="scientific">Flavobacterium davisii</name>
    <dbReference type="NCBI Taxonomy" id="2906077"/>
    <lineage>
        <taxon>Bacteria</taxon>
        <taxon>Pseudomonadati</taxon>
        <taxon>Bacteroidota</taxon>
        <taxon>Flavobacteriia</taxon>
        <taxon>Flavobacteriales</taxon>
        <taxon>Flavobacteriaceae</taxon>
        <taxon>Flavobacterium</taxon>
    </lineage>
</organism>
<dbReference type="AlphaFoldDB" id="A0A246GKW5"/>
<dbReference type="Proteomes" id="UP000197768">
    <property type="component" value="Unassembled WGS sequence"/>
</dbReference>
<dbReference type="EMBL" id="MTCZ01000011">
    <property type="protein sequence ID" value="OWP84975.1"/>
    <property type="molecule type" value="Genomic_DNA"/>
</dbReference>
<evidence type="ECO:0000259" key="5">
    <source>
        <dbReference type="Pfam" id="PF00535"/>
    </source>
</evidence>
<dbReference type="PANTHER" id="PTHR43630">
    <property type="entry name" value="POLY-BETA-1,6-N-ACETYL-D-GLUCOSAMINE SYNTHASE"/>
    <property type="match status" value="1"/>
</dbReference>
<dbReference type="PANTHER" id="PTHR43630:SF1">
    <property type="entry name" value="POLY-BETA-1,6-N-ACETYL-D-GLUCOSAMINE SYNTHASE"/>
    <property type="match status" value="1"/>
</dbReference>
<feature type="transmembrane region" description="Helical" evidence="4">
    <location>
        <begin position="6"/>
        <end position="26"/>
    </location>
</feature>
<dbReference type="OrthoDB" id="9805625at2"/>
<dbReference type="Pfam" id="PF00535">
    <property type="entry name" value="Glycos_transf_2"/>
    <property type="match status" value="1"/>
</dbReference>
<dbReference type="EMBL" id="JAZGZR010000001">
    <property type="protein sequence ID" value="MFK7048349.1"/>
    <property type="molecule type" value="Genomic_DNA"/>
</dbReference>
<evidence type="ECO:0000313" key="6">
    <source>
        <dbReference type="EMBL" id="MFK7048349.1"/>
    </source>
</evidence>
<accession>A0A246GKW5</accession>
<feature type="domain" description="Glycosyltransferase 2-like" evidence="5">
    <location>
        <begin position="44"/>
        <end position="208"/>
    </location>
</feature>
<comment type="caution">
    <text evidence="7">The sequence shown here is derived from an EMBL/GenBank/DDBJ whole genome shotgun (WGS) entry which is preliminary data.</text>
</comment>
<evidence type="ECO:0000256" key="3">
    <source>
        <dbReference type="ARBA" id="ARBA00022679"/>
    </source>
</evidence>
<evidence type="ECO:0000313" key="8">
    <source>
        <dbReference type="Proteomes" id="UP000197768"/>
    </source>
</evidence>
<evidence type="ECO:0000313" key="9">
    <source>
        <dbReference type="Proteomes" id="UP001621813"/>
    </source>
</evidence>
<proteinExistence type="inferred from homology"/>
<evidence type="ECO:0000313" key="7">
    <source>
        <dbReference type="EMBL" id="OWP84975.1"/>
    </source>
</evidence>
<dbReference type="SUPFAM" id="SSF53448">
    <property type="entry name" value="Nucleotide-diphospho-sugar transferases"/>
    <property type="match status" value="1"/>
</dbReference>
<name>A0A246GKW5_9FLAO</name>
<protein>
    <submittedName>
        <fullName evidence="7">Glycosyl transferase</fullName>
    </submittedName>
    <submittedName>
        <fullName evidence="6">Glycosyltransferase</fullName>
        <ecNumber evidence="6">2.4.-.-</ecNumber>
    </submittedName>
</protein>
<sequence>MDVFILIIYLILVGYSINIFWLCVGFTKVKKFSYKQVDPKTTFSIIVPFRNENENLPNLLASFKKINYPSYLFEVILVDDDSDVKFEVLDYNYKIVLIDTIRKSDAPKKDAINTAIAIAQNDWIITTDADCIVNKEWLTIYDAFIQENKPKMVASGVLFNPIKNFLQNFQYLDLLSLQGTTIGSFGNSQAFMCNGANFCYLKSFFEDLKGFEGNEKIASGDDVFLLQKAIKKDLKRVYFLKNKKATVYTKTEPTFKRLFYQRVRWASKTGNYQSIYSKQLGLSVFLMNFVLILLVCSSLFFGFGGKLLIMVLAIKSLVDYVLFRISSQYFEKPLRFLILSIFLYAFFSSFVVIYSLFGQYSWKGRTFMK</sequence>
<dbReference type="GO" id="GO:0016757">
    <property type="term" value="F:glycosyltransferase activity"/>
    <property type="evidence" value="ECO:0007669"/>
    <property type="project" value="UniProtKB-KW"/>
</dbReference>
<dbReference type="Gene3D" id="3.90.550.10">
    <property type="entry name" value="Spore Coat Polysaccharide Biosynthesis Protein SpsA, Chain A"/>
    <property type="match status" value="1"/>
</dbReference>
<evidence type="ECO:0000256" key="1">
    <source>
        <dbReference type="ARBA" id="ARBA00006739"/>
    </source>
</evidence>
<keyword evidence="2 6" id="KW-0328">Glycosyltransferase</keyword>
<keyword evidence="4" id="KW-1133">Transmembrane helix</keyword>
<feature type="transmembrane region" description="Helical" evidence="4">
    <location>
        <begin position="337"/>
        <end position="357"/>
    </location>
</feature>
<reference evidence="6 9" key="2">
    <citation type="submission" date="2024-02" db="EMBL/GenBank/DDBJ databases">
        <title>Comparative Genomic Analysis of Flavobacterium Species Causing Columnaris Disease of Freshwater Fish in Thailand: Insights into Virulence and Resistance Mechanisms.</title>
        <authorList>
            <person name="Nguyen D."/>
            <person name="Chokmangmeepisarn P."/>
            <person name="Khianchaikhan K."/>
            <person name="Morishita M."/>
            <person name="Bunnoy A."/>
            <person name="Rodkhum C."/>
        </authorList>
    </citation>
    <scope>NUCLEOTIDE SEQUENCE [LARGE SCALE GENOMIC DNA]</scope>
    <source>
        <strain evidence="6 9">KCRT2007</strain>
    </source>
</reference>
<dbReference type="Proteomes" id="UP001621813">
    <property type="component" value="Unassembled WGS sequence"/>
</dbReference>
<evidence type="ECO:0000256" key="4">
    <source>
        <dbReference type="SAM" id="Phobius"/>
    </source>
</evidence>
<feature type="transmembrane region" description="Helical" evidence="4">
    <location>
        <begin position="280"/>
        <end position="301"/>
    </location>
</feature>
<keyword evidence="4" id="KW-0472">Membrane</keyword>
<keyword evidence="9" id="KW-1185">Reference proteome</keyword>
<comment type="similarity">
    <text evidence="1">Belongs to the glycosyltransferase 2 family.</text>
</comment>
<keyword evidence="3 7" id="KW-0808">Transferase</keyword>
<gene>
    <name evidence="7" type="ORF">BWK59_02410</name>
    <name evidence="6" type="ORF">V3Q77_00430</name>
</gene>
<dbReference type="InterPro" id="IPR001173">
    <property type="entry name" value="Glyco_trans_2-like"/>
</dbReference>
<dbReference type="InterPro" id="IPR029044">
    <property type="entry name" value="Nucleotide-diphossugar_trans"/>
</dbReference>
<dbReference type="RefSeq" id="WP_088390700.1">
    <property type="nucleotide sequence ID" value="NZ_JAZGZR010000001.1"/>
</dbReference>
<keyword evidence="4" id="KW-0812">Transmembrane</keyword>
<reference evidence="7 8" key="1">
    <citation type="journal article" date="2017" name="Infect. Genet. Evol.">
        <title>Comparative genome analysis of fish pathogen Flavobacterium columnare reveals extensive sequence diversity within the species.</title>
        <authorList>
            <person name="Kayansamruaj P."/>
            <person name="Dong H.T."/>
            <person name="Hirono I."/>
            <person name="Kondo H."/>
            <person name="Senapin S."/>
            <person name="Rodkhum C."/>
        </authorList>
    </citation>
    <scope>NUCLEOTIDE SEQUENCE [LARGE SCALE GENOMIC DNA]</scope>
    <source>
        <strain evidence="7 8">1215</strain>
    </source>
</reference>
<evidence type="ECO:0000256" key="2">
    <source>
        <dbReference type="ARBA" id="ARBA00022676"/>
    </source>
</evidence>